<protein>
    <recommendedName>
        <fullName evidence="3">Tetratricopeptide repeat protein</fullName>
    </recommendedName>
</protein>
<reference evidence="1 2" key="1">
    <citation type="submission" date="2021-03" db="EMBL/GenBank/DDBJ databases">
        <title>Fibrella sp. HMF5036 genome sequencing and assembly.</title>
        <authorList>
            <person name="Kang H."/>
            <person name="Kim H."/>
            <person name="Bae S."/>
            <person name="Joh K."/>
        </authorList>
    </citation>
    <scope>NUCLEOTIDE SEQUENCE [LARGE SCALE GENOMIC DNA]</scope>
    <source>
        <strain evidence="1 2">HMF5036</strain>
    </source>
</reference>
<comment type="caution">
    <text evidence="1">The sequence shown here is derived from an EMBL/GenBank/DDBJ whole genome shotgun (WGS) entry which is preliminary data.</text>
</comment>
<gene>
    <name evidence="1" type="ORF">J2I48_06725</name>
</gene>
<evidence type="ECO:0000313" key="1">
    <source>
        <dbReference type="EMBL" id="MBO0930680.1"/>
    </source>
</evidence>
<accession>A0A939G405</accession>
<evidence type="ECO:0000313" key="2">
    <source>
        <dbReference type="Proteomes" id="UP000664795"/>
    </source>
</evidence>
<name>A0A939G405_9BACT</name>
<evidence type="ECO:0008006" key="3">
    <source>
        <dbReference type="Google" id="ProtNLM"/>
    </source>
</evidence>
<organism evidence="1 2">
    <name type="scientific">Fibrella aquatilis</name>
    <dbReference type="NCBI Taxonomy" id="2817059"/>
    <lineage>
        <taxon>Bacteria</taxon>
        <taxon>Pseudomonadati</taxon>
        <taxon>Bacteroidota</taxon>
        <taxon>Cytophagia</taxon>
        <taxon>Cytophagales</taxon>
        <taxon>Spirosomataceae</taxon>
        <taxon>Fibrella</taxon>
    </lineage>
</organism>
<sequence length="382" mass="43494">MLRFFTRLFPIYLLVTVIASAGVMAQKVDLDKFSFDVSYIQLPREYVPVDQRTFGIRLEVSPIISEAYPSDDVYEKINLSGFGKVQQAPTVGITVRLTDFRFLKSEVETRTEQVKDKDGKVTGTNYYYRQVATYEGLGTYQINGPKTSDQVSAKAPPADAPTNRFLAKATTPATADAQALPSVVVNKGWLNQTLTYRSDEYRNSYDASRAFRDGQLSIRRNLINDFVNVGINTVNYALANNYGYVPISDRDHLWILDSKKHPEYDVQQEAIRAVQTLMKGMKATEPLTTLSANLQPLIDYFESLKGKYTQDEKPDRKMRYSAYFNLGKLYLLLDQPDKAIAEGNALIKNDYDTKDGERIIEAAEQIRQQLSYHHMTERHLKL</sequence>
<dbReference type="EMBL" id="JAFMYU010000004">
    <property type="protein sequence ID" value="MBO0930680.1"/>
    <property type="molecule type" value="Genomic_DNA"/>
</dbReference>
<keyword evidence="2" id="KW-1185">Reference proteome</keyword>
<dbReference type="Proteomes" id="UP000664795">
    <property type="component" value="Unassembled WGS sequence"/>
</dbReference>
<dbReference type="RefSeq" id="WP_207334643.1">
    <property type="nucleotide sequence ID" value="NZ_JAFMYU010000004.1"/>
</dbReference>
<proteinExistence type="predicted"/>
<dbReference type="AlphaFoldDB" id="A0A939G405"/>